<sequence length="136" mass="15675">MHDFDVILGTDWLATNYVSIDCFSKEIVFHKPEEKEFRFQGIRNSYDALIYVVKATEMLMKGSEGFLAFVSSDNGIETRLEDILVVKEFSDVFSEDLYDFPPDREIEFVIDVVPGIAHISKAPYRMAPTEHKELKT</sequence>
<proteinExistence type="predicted"/>
<name>A0AAD5J7C5_ACENE</name>
<evidence type="ECO:0000313" key="1">
    <source>
        <dbReference type="EMBL" id="KAI9187495.1"/>
    </source>
</evidence>
<dbReference type="EMBL" id="JAJSOW010000100">
    <property type="protein sequence ID" value="KAI9187495.1"/>
    <property type="molecule type" value="Genomic_DNA"/>
</dbReference>
<reference evidence="1" key="1">
    <citation type="journal article" date="2022" name="Plant J.">
        <title>Strategies of tolerance reflected in two North American maple genomes.</title>
        <authorList>
            <person name="McEvoy S.L."/>
            <person name="Sezen U.U."/>
            <person name="Trouern-Trend A."/>
            <person name="McMahon S.M."/>
            <person name="Schaberg P.G."/>
            <person name="Yang J."/>
            <person name="Wegrzyn J.L."/>
            <person name="Swenson N.G."/>
        </authorList>
    </citation>
    <scope>NUCLEOTIDE SEQUENCE</scope>
    <source>
        <strain evidence="1">91603</strain>
    </source>
</reference>
<dbReference type="InterPro" id="IPR021109">
    <property type="entry name" value="Peptidase_aspartic_dom_sf"/>
</dbReference>
<organism evidence="1 2">
    <name type="scientific">Acer negundo</name>
    <name type="common">Box elder</name>
    <dbReference type="NCBI Taxonomy" id="4023"/>
    <lineage>
        <taxon>Eukaryota</taxon>
        <taxon>Viridiplantae</taxon>
        <taxon>Streptophyta</taxon>
        <taxon>Embryophyta</taxon>
        <taxon>Tracheophyta</taxon>
        <taxon>Spermatophyta</taxon>
        <taxon>Magnoliopsida</taxon>
        <taxon>eudicotyledons</taxon>
        <taxon>Gunneridae</taxon>
        <taxon>Pentapetalae</taxon>
        <taxon>rosids</taxon>
        <taxon>malvids</taxon>
        <taxon>Sapindales</taxon>
        <taxon>Sapindaceae</taxon>
        <taxon>Hippocastanoideae</taxon>
        <taxon>Acereae</taxon>
        <taxon>Acer</taxon>
    </lineage>
</organism>
<reference evidence="1" key="2">
    <citation type="submission" date="2023-02" db="EMBL/GenBank/DDBJ databases">
        <authorList>
            <person name="Swenson N.G."/>
            <person name="Wegrzyn J.L."/>
            <person name="Mcevoy S.L."/>
        </authorList>
    </citation>
    <scope>NUCLEOTIDE SEQUENCE</scope>
    <source>
        <strain evidence="1">91603</strain>
        <tissue evidence="1">Leaf</tissue>
    </source>
</reference>
<keyword evidence="2" id="KW-1185">Reference proteome</keyword>
<accession>A0AAD5J7C5</accession>
<dbReference type="PANTHER" id="PTHR15503">
    <property type="entry name" value="LDOC1 RELATED"/>
    <property type="match status" value="1"/>
</dbReference>
<protein>
    <submittedName>
        <fullName evidence="1">Uncharacterized protein</fullName>
    </submittedName>
</protein>
<dbReference type="AlphaFoldDB" id="A0AAD5J7C5"/>
<evidence type="ECO:0000313" key="2">
    <source>
        <dbReference type="Proteomes" id="UP001064489"/>
    </source>
</evidence>
<dbReference type="Gene3D" id="2.40.70.10">
    <property type="entry name" value="Acid Proteases"/>
    <property type="match status" value="1"/>
</dbReference>
<gene>
    <name evidence="1" type="ORF">LWI28_028807</name>
</gene>
<dbReference type="Proteomes" id="UP001064489">
    <property type="component" value="Chromosome 3"/>
</dbReference>
<dbReference type="PANTHER" id="PTHR15503:SF45">
    <property type="entry name" value="RNA-DIRECTED DNA POLYMERASE HOMOLOG"/>
    <property type="match status" value="1"/>
</dbReference>
<comment type="caution">
    <text evidence="1">The sequence shown here is derived from an EMBL/GenBank/DDBJ whole genome shotgun (WGS) entry which is preliminary data.</text>
</comment>
<dbReference type="InterPro" id="IPR032567">
    <property type="entry name" value="RTL1-rel"/>
</dbReference>
<dbReference type="Pfam" id="PF08284">
    <property type="entry name" value="RVP_2"/>
    <property type="match status" value="1"/>
</dbReference>